<dbReference type="SFLD" id="SFLDG00002">
    <property type="entry name" value="C1.7:_P-type_atpase_like"/>
    <property type="match status" value="1"/>
</dbReference>
<evidence type="ECO:0000256" key="23">
    <source>
        <dbReference type="SAM" id="Phobius"/>
    </source>
</evidence>
<dbReference type="GO" id="GO:0005524">
    <property type="term" value="F:ATP binding"/>
    <property type="evidence" value="ECO:0007669"/>
    <property type="project" value="UniProtKB-KW"/>
</dbReference>
<dbReference type="InterPro" id="IPR044492">
    <property type="entry name" value="P_typ_ATPase_HD_dom"/>
</dbReference>
<keyword evidence="15" id="KW-0406">Ion transport</keyword>
<feature type="transmembrane region" description="Helical" evidence="23">
    <location>
        <begin position="780"/>
        <end position="801"/>
    </location>
</feature>
<evidence type="ECO:0000256" key="4">
    <source>
        <dbReference type="ARBA" id="ARBA00022475"/>
    </source>
</evidence>
<comment type="catalytic activity">
    <reaction evidence="21">
        <text>Na(+)(in) + ATP + H2O = Na(+)(out) + ADP + phosphate + H(+)</text>
        <dbReference type="Rhea" id="RHEA:14633"/>
        <dbReference type="ChEBI" id="CHEBI:15377"/>
        <dbReference type="ChEBI" id="CHEBI:15378"/>
        <dbReference type="ChEBI" id="CHEBI:29101"/>
        <dbReference type="ChEBI" id="CHEBI:30616"/>
        <dbReference type="ChEBI" id="CHEBI:43474"/>
        <dbReference type="ChEBI" id="CHEBI:456216"/>
        <dbReference type="EC" id="7.2.2.3"/>
    </reaction>
    <physiologicalReaction direction="left-to-right" evidence="21">
        <dbReference type="Rhea" id="RHEA:14634"/>
    </physiologicalReaction>
</comment>
<dbReference type="EMBL" id="JAAHCF010000515">
    <property type="protein sequence ID" value="KAK8143415.1"/>
    <property type="molecule type" value="Genomic_DNA"/>
</dbReference>
<evidence type="ECO:0000256" key="18">
    <source>
        <dbReference type="ARBA" id="ARBA00035017"/>
    </source>
</evidence>
<dbReference type="InterPro" id="IPR006414">
    <property type="entry name" value="P-type_ATPase_IID"/>
</dbReference>
<evidence type="ECO:0000256" key="22">
    <source>
        <dbReference type="SAM" id="MobiDB-lite"/>
    </source>
</evidence>
<dbReference type="Pfam" id="PF00122">
    <property type="entry name" value="E1-E2_ATPase"/>
    <property type="match status" value="1"/>
</dbReference>
<evidence type="ECO:0000256" key="13">
    <source>
        <dbReference type="ARBA" id="ARBA00022989"/>
    </source>
</evidence>
<dbReference type="InterPro" id="IPR018303">
    <property type="entry name" value="ATPase_P-typ_P_site"/>
</dbReference>
<evidence type="ECO:0000313" key="26">
    <source>
        <dbReference type="EMBL" id="KAK8143415.1"/>
    </source>
</evidence>
<dbReference type="SUPFAM" id="SSF56784">
    <property type="entry name" value="HAD-like"/>
    <property type="match status" value="1"/>
</dbReference>
<dbReference type="InterPro" id="IPR008250">
    <property type="entry name" value="ATPase_P-typ_transduc_dom_A_sf"/>
</dbReference>
<organism evidence="26 27">
    <name type="scientific">Beauveria asiatica</name>
    <dbReference type="NCBI Taxonomy" id="1069075"/>
    <lineage>
        <taxon>Eukaryota</taxon>
        <taxon>Fungi</taxon>
        <taxon>Dikarya</taxon>
        <taxon>Ascomycota</taxon>
        <taxon>Pezizomycotina</taxon>
        <taxon>Sordariomycetes</taxon>
        <taxon>Hypocreomycetidae</taxon>
        <taxon>Hypocreales</taxon>
        <taxon>Cordycipitaceae</taxon>
        <taxon>Beauveria</taxon>
    </lineage>
</organism>
<dbReference type="EC" id="7.2.2.3" evidence="19"/>
<dbReference type="NCBIfam" id="TIGR01523">
    <property type="entry name" value="ATPase-IID_K-Na"/>
    <property type="match status" value="1"/>
</dbReference>
<evidence type="ECO:0000256" key="14">
    <source>
        <dbReference type="ARBA" id="ARBA00023053"/>
    </source>
</evidence>
<evidence type="ECO:0000256" key="19">
    <source>
        <dbReference type="ARBA" id="ARBA00035029"/>
    </source>
</evidence>
<evidence type="ECO:0000256" key="21">
    <source>
        <dbReference type="ARBA" id="ARBA00049499"/>
    </source>
</evidence>
<dbReference type="NCBIfam" id="TIGR01494">
    <property type="entry name" value="ATPase_P-type"/>
    <property type="match status" value="2"/>
</dbReference>
<dbReference type="Pfam" id="PF08282">
    <property type="entry name" value="Hydrolase_3"/>
    <property type="match status" value="1"/>
</dbReference>
<keyword evidence="13 23" id="KW-1133">Transmembrane helix</keyword>
<comment type="cofactor">
    <cofactor evidence="1">
        <name>Mg(2+)</name>
        <dbReference type="ChEBI" id="CHEBI:18420"/>
    </cofactor>
</comment>
<dbReference type="SFLD" id="SFLDS00003">
    <property type="entry name" value="Haloacid_Dehalogenase"/>
    <property type="match status" value="1"/>
</dbReference>
<keyword evidence="4" id="KW-1003">Cell membrane</keyword>
<proteinExistence type="inferred from homology"/>
<dbReference type="FunFam" id="3.40.50.1000:FF:000047">
    <property type="entry name" value="Sodium P-type ATPase"/>
    <property type="match status" value="1"/>
</dbReference>
<dbReference type="GO" id="GO:0016887">
    <property type="term" value="F:ATP hydrolysis activity"/>
    <property type="evidence" value="ECO:0007669"/>
    <property type="project" value="InterPro"/>
</dbReference>
<dbReference type="FunFam" id="1.20.1110.10:FF:000015">
    <property type="entry name" value="Sodium ion P-type ATPase"/>
    <property type="match status" value="1"/>
</dbReference>
<dbReference type="InterPro" id="IPR036412">
    <property type="entry name" value="HAD-like_sf"/>
</dbReference>
<evidence type="ECO:0000256" key="9">
    <source>
        <dbReference type="ARBA" id="ARBA00022840"/>
    </source>
</evidence>
<evidence type="ECO:0000256" key="6">
    <source>
        <dbReference type="ARBA" id="ARBA00022692"/>
    </source>
</evidence>
<keyword evidence="17" id="KW-0739">Sodium transport</keyword>
<feature type="transmembrane region" description="Helical" evidence="23">
    <location>
        <begin position="905"/>
        <end position="929"/>
    </location>
</feature>
<dbReference type="SUPFAM" id="SSF81665">
    <property type="entry name" value="Calcium ATPase, transmembrane domain M"/>
    <property type="match status" value="1"/>
</dbReference>
<feature type="transmembrane region" description="Helical" evidence="23">
    <location>
        <begin position="958"/>
        <end position="979"/>
    </location>
</feature>
<dbReference type="PROSITE" id="PS00154">
    <property type="entry name" value="ATPASE_E1_E2"/>
    <property type="match status" value="1"/>
</dbReference>
<keyword evidence="9" id="KW-0067">ATP-binding</keyword>
<feature type="transmembrane region" description="Helical" evidence="23">
    <location>
        <begin position="289"/>
        <end position="310"/>
    </location>
</feature>
<evidence type="ECO:0000256" key="15">
    <source>
        <dbReference type="ARBA" id="ARBA00023065"/>
    </source>
</evidence>
<feature type="transmembrane region" description="Helical" evidence="23">
    <location>
        <begin position="73"/>
        <end position="106"/>
    </location>
</feature>
<feature type="region of interest" description="Disordered" evidence="22">
    <location>
        <begin position="1047"/>
        <end position="1067"/>
    </location>
</feature>
<dbReference type="Gene3D" id="3.40.1110.10">
    <property type="entry name" value="Calcium-transporting ATPase, cytoplasmic domain N"/>
    <property type="match status" value="1"/>
</dbReference>
<name>A0AAW0RMZ6_9HYPO</name>
<keyword evidence="12" id="KW-1278">Translocase</keyword>
<dbReference type="SUPFAM" id="SSF81653">
    <property type="entry name" value="Calcium ATPase, transduction domain A"/>
    <property type="match status" value="1"/>
</dbReference>
<dbReference type="PRINTS" id="PR00119">
    <property type="entry name" value="CATATPASE"/>
</dbReference>
<evidence type="ECO:0000256" key="11">
    <source>
        <dbReference type="ARBA" id="ARBA00022958"/>
    </source>
</evidence>
<dbReference type="Gene3D" id="2.70.150.10">
    <property type="entry name" value="Calcium-transporting ATPase, cytoplasmic transduction domain A"/>
    <property type="match status" value="1"/>
</dbReference>
<feature type="transmembrane region" description="Helical" evidence="23">
    <location>
        <begin position="991"/>
        <end position="1010"/>
    </location>
</feature>
<dbReference type="GO" id="GO:0046872">
    <property type="term" value="F:metal ion binding"/>
    <property type="evidence" value="ECO:0007669"/>
    <property type="project" value="UniProtKB-KW"/>
</dbReference>
<dbReference type="FunFam" id="3.40.1110.10:FF:000039">
    <property type="entry name" value="Sodium P-type ATPase"/>
    <property type="match status" value="1"/>
</dbReference>
<evidence type="ECO:0000256" key="3">
    <source>
        <dbReference type="ARBA" id="ARBA00022448"/>
    </source>
</evidence>
<dbReference type="InterPro" id="IPR006068">
    <property type="entry name" value="ATPase_P-typ_cation-transptr_C"/>
</dbReference>
<keyword evidence="16 23" id="KW-0472">Membrane</keyword>
<feature type="transmembrane region" description="Helical" evidence="23">
    <location>
        <begin position="813"/>
        <end position="837"/>
    </location>
</feature>
<evidence type="ECO:0000256" key="7">
    <source>
        <dbReference type="ARBA" id="ARBA00022723"/>
    </source>
</evidence>
<dbReference type="InterPro" id="IPR001757">
    <property type="entry name" value="P_typ_ATPase"/>
</dbReference>
<dbReference type="GO" id="GO:0008554">
    <property type="term" value="F:P-type sodium transporter activity"/>
    <property type="evidence" value="ECO:0007669"/>
    <property type="project" value="UniProtKB-EC"/>
</dbReference>
<evidence type="ECO:0000256" key="12">
    <source>
        <dbReference type="ARBA" id="ARBA00022967"/>
    </source>
</evidence>
<dbReference type="GO" id="GO:0006813">
    <property type="term" value="P:potassium ion transport"/>
    <property type="evidence" value="ECO:0007669"/>
    <property type="project" value="UniProtKB-KW"/>
</dbReference>
<dbReference type="InterPro" id="IPR023298">
    <property type="entry name" value="ATPase_P-typ_TM_dom_sf"/>
</dbReference>
<keyword evidence="27" id="KW-1185">Reference proteome</keyword>
<evidence type="ECO:0000259" key="25">
    <source>
        <dbReference type="Pfam" id="PF00689"/>
    </source>
</evidence>
<dbReference type="FunFam" id="3.40.50.1000:FF:000001">
    <property type="entry name" value="Phospholipid-transporting ATPase IC"/>
    <property type="match status" value="1"/>
</dbReference>
<evidence type="ECO:0000259" key="24">
    <source>
        <dbReference type="Pfam" id="PF00122"/>
    </source>
</evidence>
<evidence type="ECO:0000313" key="27">
    <source>
        <dbReference type="Proteomes" id="UP001397290"/>
    </source>
</evidence>
<sequence length="1067" mass="117439">MALCYAGMHLAEPKWIPSAPRVGSLTSTGGEAACRNPTQRLHTAGRENESDVAAIHALRLLAENEPMMDEMQVLILAMVASFAIKSWIEGGVITAVIVLNIVVGFFQEFKAAKTMDSLRSLSSPTAQAIRSGSNQTVVTAEIVPGDVVELKTGDTIPADIRLVEAVNFETNEALLTGESLPVRKETATTFAADTGPGDRLNVAYSSSTVTKGRAIGVVFATGMFTEIGQIAVALRGKASRRREPKKRREDGSASFHRWLEAWGLTFSDAVGRFLGVNVGTPLQRKLSKLALLLLGTAIICAIIVLGANSFSNSQEVIIYAVATGLSMIPASLIVVLTITMAAGTKRMVQRHVIVRNLKSLEALGAVSNICSDKTGTLTQGNMIVKKAWIPGRGTLSVGTTSEPFNPTVGDIGLKPDQPKDIKFSTDDSEGDSINTAQLPTKDETIREYLNAASLANLAAVQQVEGQWQVRGDPTEIAIQVFASRFNWNRLRLSHGKDAEWAEVAEFPFDSDVKKMSVIVEHKPTGKQHLYTKGAVERVLTSCLHYVDGDEMTELTDQVKEDTLRNMEALARLGLRVLALASRSDIPHVKHNEAELERGDFEQDLVFRGLIGLYDPPRPESAPSVRQCHEAGISVHMLTGDHPETARAIALEVGILPSRMSQVAADVARTMVMAASDFDKLTDQEIDNLPILPLVVARCAPQTKVRMIEALHRRKAFVAMTGDGVNDSPSLKRADVGIAMGQAGSDVAKEASDIVLTDDNFASILNAVEEGRRMFDNIQKFILHVLAENIAQACTLLIGLAFKDSRGISVFPLAPVQILWIIMITSGMPDMGLGFEIAAPDIMQRPPQNLKQGVFTPELLVDMVVYGLWMAALCICSFIVVLYGFGRGAADLGDDCNNTYHESCSVVFRARATTFACLTWFALFLAWEMVNLRRSFFRMQPKSKRYFTQWILDVWRNKFLFWSIIAGFVTMFPIIYIPVINTVVFKHAPISWEWGVVFIEAILFFVGIETWKWAKRIYFRRQARKHMTDRKGDIEERVFGHYFRTNTQSSSGDEALLEKKQRKTAGAQ</sequence>
<keyword evidence="3" id="KW-0813">Transport</keyword>
<keyword evidence="7" id="KW-0479">Metal-binding</keyword>
<evidence type="ECO:0000256" key="20">
    <source>
        <dbReference type="ARBA" id="ARBA00048599"/>
    </source>
</evidence>
<keyword evidence="14" id="KW-0915">Sodium</keyword>
<accession>A0AAW0RMZ6</accession>
<comment type="similarity">
    <text evidence="18">Belongs to the cation transport ATPase (P-type) (TC 3.A.3) family. Type IID subfamily.</text>
</comment>
<evidence type="ECO:0000256" key="8">
    <source>
        <dbReference type="ARBA" id="ARBA00022741"/>
    </source>
</evidence>
<keyword evidence="11" id="KW-0630">Potassium</keyword>
<dbReference type="Pfam" id="PF00689">
    <property type="entry name" value="Cation_ATPase_C"/>
    <property type="match status" value="1"/>
</dbReference>
<protein>
    <recommendedName>
        <fullName evidence="19">P-type Na(+) transporter</fullName>
        <ecNumber evidence="19">7.2.2.3</ecNumber>
    </recommendedName>
</protein>
<feature type="transmembrane region" description="Helical" evidence="23">
    <location>
        <begin position="316"/>
        <end position="341"/>
    </location>
</feature>
<dbReference type="InterPro" id="IPR059000">
    <property type="entry name" value="ATPase_P-type_domA"/>
</dbReference>
<keyword evidence="8" id="KW-0547">Nucleotide-binding</keyword>
<evidence type="ECO:0000256" key="2">
    <source>
        <dbReference type="ARBA" id="ARBA00004651"/>
    </source>
</evidence>
<dbReference type="PANTHER" id="PTHR42861">
    <property type="entry name" value="CALCIUM-TRANSPORTING ATPASE"/>
    <property type="match status" value="1"/>
</dbReference>
<dbReference type="InterPro" id="IPR023299">
    <property type="entry name" value="ATPase_P-typ_cyto_dom_N"/>
</dbReference>
<dbReference type="Proteomes" id="UP001397290">
    <property type="component" value="Unassembled WGS sequence"/>
</dbReference>
<evidence type="ECO:0000256" key="10">
    <source>
        <dbReference type="ARBA" id="ARBA00022842"/>
    </source>
</evidence>
<dbReference type="AlphaFoldDB" id="A0AAW0RMZ6"/>
<comment type="caution">
    <text evidence="26">The sequence shown here is derived from an EMBL/GenBank/DDBJ whole genome shotgun (WGS) entry which is preliminary data.</text>
</comment>
<evidence type="ECO:0000256" key="5">
    <source>
        <dbReference type="ARBA" id="ARBA00022538"/>
    </source>
</evidence>
<dbReference type="GO" id="GO:0005886">
    <property type="term" value="C:plasma membrane"/>
    <property type="evidence" value="ECO:0007669"/>
    <property type="project" value="UniProtKB-SubCell"/>
</dbReference>
<comment type="catalytic activity">
    <reaction evidence="20">
        <text>K(+)(in) + ATP + H2O = K(+)(out) + ADP + phosphate + H(+)</text>
        <dbReference type="Rhea" id="RHEA:75815"/>
        <dbReference type="ChEBI" id="CHEBI:15377"/>
        <dbReference type="ChEBI" id="CHEBI:15378"/>
        <dbReference type="ChEBI" id="CHEBI:29103"/>
        <dbReference type="ChEBI" id="CHEBI:30616"/>
        <dbReference type="ChEBI" id="CHEBI:43474"/>
        <dbReference type="ChEBI" id="CHEBI:456216"/>
    </reaction>
</comment>
<feature type="domain" description="P-type ATPase A" evidence="24">
    <location>
        <begin position="121"/>
        <end position="233"/>
    </location>
</feature>
<evidence type="ECO:0000256" key="1">
    <source>
        <dbReference type="ARBA" id="ARBA00001946"/>
    </source>
</evidence>
<evidence type="ECO:0000256" key="17">
    <source>
        <dbReference type="ARBA" id="ARBA00023201"/>
    </source>
</evidence>
<gene>
    <name evidence="26" type="primary">ENA1_1</name>
    <name evidence="26" type="ORF">G3M48_007263</name>
</gene>
<keyword evidence="5" id="KW-0633">Potassium transport</keyword>
<dbReference type="SUPFAM" id="SSF81660">
    <property type="entry name" value="Metal cation-transporting ATPase, ATP-binding domain N"/>
    <property type="match status" value="1"/>
</dbReference>
<evidence type="ECO:0000256" key="16">
    <source>
        <dbReference type="ARBA" id="ARBA00023136"/>
    </source>
</evidence>
<feature type="transmembrane region" description="Helical" evidence="23">
    <location>
        <begin position="858"/>
        <end position="885"/>
    </location>
</feature>
<keyword evidence="10" id="KW-0460">Magnesium</keyword>
<feature type="domain" description="Cation-transporting P-type ATPase C-terminal" evidence="25">
    <location>
        <begin position="810"/>
        <end position="1012"/>
    </location>
</feature>
<dbReference type="Gene3D" id="1.20.1110.10">
    <property type="entry name" value="Calcium-transporting ATPase, transmembrane domain"/>
    <property type="match status" value="2"/>
</dbReference>
<dbReference type="Pfam" id="PF13246">
    <property type="entry name" value="Cation_ATPase"/>
    <property type="match status" value="1"/>
</dbReference>
<reference evidence="26 27" key="1">
    <citation type="submission" date="2020-02" db="EMBL/GenBank/DDBJ databases">
        <title>Comparative genomics of the hypocrealean fungal genus Beauvera.</title>
        <authorList>
            <person name="Showalter D.N."/>
            <person name="Bushley K.E."/>
            <person name="Rehner S.A."/>
        </authorList>
    </citation>
    <scope>NUCLEOTIDE SEQUENCE [LARGE SCALE GENOMIC DNA]</scope>
    <source>
        <strain evidence="26 27">ARSEF4384</strain>
    </source>
</reference>
<comment type="subcellular location">
    <subcellularLocation>
        <location evidence="2">Cell membrane</location>
        <topology evidence="2">Multi-pass membrane protein</topology>
    </subcellularLocation>
</comment>
<keyword evidence="6 23" id="KW-0812">Transmembrane</keyword>
<dbReference type="SFLD" id="SFLDF00027">
    <property type="entry name" value="p-type_atpase"/>
    <property type="match status" value="1"/>
</dbReference>